<organism evidence="1 2">
    <name type="scientific">Eumeta variegata</name>
    <name type="common">Bagworm moth</name>
    <name type="synonym">Eumeta japonica</name>
    <dbReference type="NCBI Taxonomy" id="151549"/>
    <lineage>
        <taxon>Eukaryota</taxon>
        <taxon>Metazoa</taxon>
        <taxon>Ecdysozoa</taxon>
        <taxon>Arthropoda</taxon>
        <taxon>Hexapoda</taxon>
        <taxon>Insecta</taxon>
        <taxon>Pterygota</taxon>
        <taxon>Neoptera</taxon>
        <taxon>Endopterygota</taxon>
        <taxon>Lepidoptera</taxon>
        <taxon>Glossata</taxon>
        <taxon>Ditrysia</taxon>
        <taxon>Tineoidea</taxon>
        <taxon>Psychidae</taxon>
        <taxon>Oiketicinae</taxon>
        <taxon>Eumeta</taxon>
    </lineage>
</organism>
<dbReference type="AlphaFoldDB" id="A0A4C1YUT1"/>
<proteinExistence type="predicted"/>
<dbReference type="Proteomes" id="UP000299102">
    <property type="component" value="Unassembled WGS sequence"/>
</dbReference>
<gene>
    <name evidence="1" type="ORF">EVAR_65467_1</name>
</gene>
<comment type="caution">
    <text evidence="1">The sequence shown here is derived from an EMBL/GenBank/DDBJ whole genome shotgun (WGS) entry which is preliminary data.</text>
</comment>
<sequence length="79" mass="9126">MKLCLGGGRCGTTVNRCSECMWRSCTRSNRSDRAYQRALEELHIGNTFFCPEDVDLAAQHLSGKSRLRTLRRLHDFQHQ</sequence>
<protein>
    <submittedName>
        <fullName evidence="1">Uncharacterized protein</fullName>
    </submittedName>
</protein>
<reference evidence="1 2" key="1">
    <citation type="journal article" date="2019" name="Commun. Biol.">
        <title>The bagworm genome reveals a unique fibroin gene that provides high tensile strength.</title>
        <authorList>
            <person name="Kono N."/>
            <person name="Nakamura H."/>
            <person name="Ohtoshi R."/>
            <person name="Tomita M."/>
            <person name="Numata K."/>
            <person name="Arakawa K."/>
        </authorList>
    </citation>
    <scope>NUCLEOTIDE SEQUENCE [LARGE SCALE GENOMIC DNA]</scope>
</reference>
<keyword evidence="2" id="KW-1185">Reference proteome</keyword>
<evidence type="ECO:0000313" key="2">
    <source>
        <dbReference type="Proteomes" id="UP000299102"/>
    </source>
</evidence>
<name>A0A4C1YUT1_EUMVA</name>
<accession>A0A4C1YUT1</accession>
<evidence type="ECO:0000313" key="1">
    <source>
        <dbReference type="EMBL" id="GBP78723.1"/>
    </source>
</evidence>
<dbReference type="EMBL" id="BGZK01001382">
    <property type="protein sequence ID" value="GBP78723.1"/>
    <property type="molecule type" value="Genomic_DNA"/>
</dbReference>